<dbReference type="AlphaFoldDB" id="A0AAV7MBB1"/>
<accession>A0AAV7MBB1</accession>
<dbReference type="EMBL" id="JANPWB010000014">
    <property type="protein sequence ID" value="KAJ1099198.1"/>
    <property type="molecule type" value="Genomic_DNA"/>
</dbReference>
<gene>
    <name evidence="1" type="ORF">NDU88_004302</name>
</gene>
<reference evidence="1" key="1">
    <citation type="journal article" date="2022" name="bioRxiv">
        <title>Sequencing and chromosome-scale assembly of the giantPleurodeles waltlgenome.</title>
        <authorList>
            <person name="Brown T."/>
            <person name="Elewa A."/>
            <person name="Iarovenko S."/>
            <person name="Subramanian E."/>
            <person name="Araus A.J."/>
            <person name="Petzold A."/>
            <person name="Susuki M."/>
            <person name="Suzuki K.-i.T."/>
            <person name="Hayashi T."/>
            <person name="Toyoda A."/>
            <person name="Oliveira C."/>
            <person name="Osipova E."/>
            <person name="Leigh N.D."/>
            <person name="Simon A."/>
            <person name="Yun M.H."/>
        </authorList>
    </citation>
    <scope>NUCLEOTIDE SEQUENCE</scope>
    <source>
        <strain evidence="1">20211129_DDA</strain>
        <tissue evidence="1">Liver</tissue>
    </source>
</reference>
<evidence type="ECO:0000313" key="2">
    <source>
        <dbReference type="Proteomes" id="UP001066276"/>
    </source>
</evidence>
<sequence>CRPKWRGRAPPVYRPLVELGTMVEHHMIVTYRLNRSTIHELCALLDHVPANRNQHAIPTEVQVLSVLHFLAMGSFQ</sequence>
<keyword evidence="2" id="KW-1185">Reference proteome</keyword>
<protein>
    <submittedName>
        <fullName evidence="1">Uncharacterized protein</fullName>
    </submittedName>
</protein>
<name>A0AAV7MBB1_PLEWA</name>
<proteinExistence type="predicted"/>
<comment type="caution">
    <text evidence="1">The sequence shown here is derived from an EMBL/GenBank/DDBJ whole genome shotgun (WGS) entry which is preliminary data.</text>
</comment>
<evidence type="ECO:0000313" key="1">
    <source>
        <dbReference type="EMBL" id="KAJ1099198.1"/>
    </source>
</evidence>
<feature type="non-terminal residue" evidence="1">
    <location>
        <position position="1"/>
    </location>
</feature>
<dbReference type="Proteomes" id="UP001066276">
    <property type="component" value="Chromosome 10"/>
</dbReference>
<feature type="non-terminal residue" evidence="1">
    <location>
        <position position="76"/>
    </location>
</feature>
<organism evidence="1 2">
    <name type="scientific">Pleurodeles waltl</name>
    <name type="common">Iberian ribbed newt</name>
    <dbReference type="NCBI Taxonomy" id="8319"/>
    <lineage>
        <taxon>Eukaryota</taxon>
        <taxon>Metazoa</taxon>
        <taxon>Chordata</taxon>
        <taxon>Craniata</taxon>
        <taxon>Vertebrata</taxon>
        <taxon>Euteleostomi</taxon>
        <taxon>Amphibia</taxon>
        <taxon>Batrachia</taxon>
        <taxon>Caudata</taxon>
        <taxon>Salamandroidea</taxon>
        <taxon>Salamandridae</taxon>
        <taxon>Pleurodelinae</taxon>
        <taxon>Pleurodeles</taxon>
    </lineage>
</organism>